<evidence type="ECO:0000313" key="2">
    <source>
        <dbReference type="Proteomes" id="UP000321805"/>
    </source>
</evidence>
<name>A0A5B8U3I7_9ACTN</name>
<dbReference type="KEGG" id="bsol:FSW04_08420"/>
<dbReference type="Pfam" id="PF13030">
    <property type="entry name" value="DUF3891"/>
    <property type="match status" value="1"/>
</dbReference>
<evidence type="ECO:0000313" key="1">
    <source>
        <dbReference type="EMBL" id="QEC47597.1"/>
    </source>
</evidence>
<reference evidence="1 2" key="1">
    <citation type="journal article" date="2018" name="J. Microbiol.">
        <title>Baekduia soli gen. nov., sp. nov., a novel bacterium isolated from the soil of Baekdu Mountain and proposal of a novel family name, Baekduiaceae fam. nov.</title>
        <authorList>
            <person name="An D.S."/>
            <person name="Siddiqi M.Z."/>
            <person name="Kim K.H."/>
            <person name="Yu H.S."/>
            <person name="Im W.T."/>
        </authorList>
    </citation>
    <scope>NUCLEOTIDE SEQUENCE [LARGE SCALE GENOMIC DNA]</scope>
    <source>
        <strain evidence="1 2">BR7-21</strain>
    </source>
</reference>
<accession>A0A5B8U3I7</accession>
<protein>
    <submittedName>
        <fullName evidence="1">DUF3891 family protein</fullName>
    </submittedName>
</protein>
<dbReference type="InterPro" id="IPR024992">
    <property type="entry name" value="DUF3891"/>
</dbReference>
<gene>
    <name evidence="1" type="ORF">FSW04_08420</name>
</gene>
<dbReference type="EMBL" id="CP042430">
    <property type="protein sequence ID" value="QEC47597.1"/>
    <property type="molecule type" value="Genomic_DNA"/>
</dbReference>
<dbReference type="RefSeq" id="WP_146918232.1">
    <property type="nucleotide sequence ID" value="NZ_CP042430.1"/>
</dbReference>
<proteinExistence type="predicted"/>
<sequence length="260" mass="27906">MLLRPDGEGSVLAMGQASHAWISGQLARAWGNARFAAPEPFEEVCLGAEQHDVGMTLWDLEPQRHPGTGLPRQFFEMDRRTHLALWTEAPRRMLTQSRYAALLVSLHGTGLYERVLPDTPDPDVAAAIQAYLDGQRALQAGLAAEVGADPAQLRRNQALVAVWDELSLVLCRRVGAHTVGGVPIRGDARTDIAVHDRGDHVVLDPWPLGPPELTVQAEGRRLTGTFADDAALQAALAGAAHVAVRITLRPAEGSPDAPSG</sequence>
<dbReference type="Proteomes" id="UP000321805">
    <property type="component" value="Chromosome"/>
</dbReference>
<keyword evidence="2" id="KW-1185">Reference proteome</keyword>
<dbReference type="AlphaFoldDB" id="A0A5B8U3I7"/>
<organism evidence="1 2">
    <name type="scientific">Baekduia soli</name>
    <dbReference type="NCBI Taxonomy" id="496014"/>
    <lineage>
        <taxon>Bacteria</taxon>
        <taxon>Bacillati</taxon>
        <taxon>Actinomycetota</taxon>
        <taxon>Thermoleophilia</taxon>
        <taxon>Solirubrobacterales</taxon>
        <taxon>Baekduiaceae</taxon>
        <taxon>Baekduia</taxon>
    </lineage>
</organism>
<dbReference type="OrthoDB" id="190426at2"/>